<evidence type="ECO:0000313" key="3">
    <source>
        <dbReference type="EMBL" id="TLS65931.1"/>
    </source>
</evidence>
<organism evidence="3 4">
    <name type="scientific">Mariprofundus erugo</name>
    <dbReference type="NCBI Taxonomy" id="2528639"/>
    <lineage>
        <taxon>Bacteria</taxon>
        <taxon>Pseudomonadati</taxon>
        <taxon>Pseudomonadota</taxon>
        <taxon>Candidatius Mariprofundia</taxon>
        <taxon>Mariprofundales</taxon>
        <taxon>Mariprofundaceae</taxon>
        <taxon>Mariprofundus</taxon>
    </lineage>
</organism>
<dbReference type="Pfam" id="PF05036">
    <property type="entry name" value="SPOR"/>
    <property type="match status" value="1"/>
</dbReference>
<dbReference type="EMBL" id="VBRY01000012">
    <property type="protein sequence ID" value="TLS65931.1"/>
    <property type="molecule type" value="Genomic_DNA"/>
</dbReference>
<dbReference type="Proteomes" id="UP000306585">
    <property type="component" value="Unassembled WGS sequence"/>
</dbReference>
<keyword evidence="4" id="KW-1185">Reference proteome</keyword>
<dbReference type="PROSITE" id="PS51724">
    <property type="entry name" value="SPOR"/>
    <property type="match status" value="1"/>
</dbReference>
<dbReference type="GO" id="GO:0042834">
    <property type="term" value="F:peptidoglycan binding"/>
    <property type="evidence" value="ECO:0007669"/>
    <property type="project" value="InterPro"/>
</dbReference>
<protein>
    <recommendedName>
        <fullName evidence="2">SPOR domain-containing protein</fullName>
    </recommendedName>
</protein>
<evidence type="ECO:0000256" key="1">
    <source>
        <dbReference type="SAM" id="MobiDB-lite"/>
    </source>
</evidence>
<feature type="region of interest" description="Disordered" evidence="1">
    <location>
        <begin position="1"/>
        <end position="24"/>
    </location>
</feature>
<feature type="domain" description="SPOR" evidence="2">
    <location>
        <begin position="27"/>
        <end position="106"/>
    </location>
</feature>
<dbReference type="InterPro" id="IPR036680">
    <property type="entry name" value="SPOR-like_sf"/>
</dbReference>
<dbReference type="AlphaFoldDB" id="A0A5R9GG70"/>
<evidence type="ECO:0000313" key="4">
    <source>
        <dbReference type="Proteomes" id="UP000306585"/>
    </source>
</evidence>
<proteinExistence type="predicted"/>
<reference evidence="3 4" key="1">
    <citation type="journal article" date="2019" name="Appl. Environ. Microbiol.">
        <title>Environmental Evidence and Genomic Insight of Iron-oxidizing Bacteria Preference Towards More Corrosion Resistant Stainless Steel at Higher Salinities.</title>
        <authorList>
            <person name="Garrison C.E."/>
            <person name="Price K.A."/>
            <person name="Field E.K."/>
        </authorList>
    </citation>
    <scope>NUCLEOTIDE SEQUENCE [LARGE SCALE GENOMIC DNA]</scope>
    <source>
        <strain evidence="3 4">P3</strain>
    </source>
</reference>
<evidence type="ECO:0000259" key="2">
    <source>
        <dbReference type="PROSITE" id="PS51724"/>
    </source>
</evidence>
<comment type="caution">
    <text evidence="3">The sequence shown here is derived from an EMBL/GenBank/DDBJ whole genome shotgun (WGS) entry which is preliminary data.</text>
</comment>
<dbReference type="Gene3D" id="3.30.70.1070">
    <property type="entry name" value="Sporulation related repeat"/>
    <property type="match status" value="1"/>
</dbReference>
<accession>A0A5R9GG70</accession>
<gene>
    <name evidence="3" type="ORF">FEF65_11440</name>
</gene>
<name>A0A5R9GG70_9PROT</name>
<dbReference type="InterPro" id="IPR007730">
    <property type="entry name" value="SPOR-like_dom"/>
</dbReference>
<dbReference type="SUPFAM" id="SSF110997">
    <property type="entry name" value="Sporulation related repeat"/>
    <property type="match status" value="1"/>
</dbReference>
<sequence>MVASAALAADEQPASASASPAVDAAATQPENHWVVNLSSHLVREKAEEAVKGLQQLGVTSSIKVVLVNGQEWYRVYVAGFDHDGARAYLNQHKSEAAFEGAWIGRDL</sequence>